<sequence length="223" mass="25529">MAFCAYRSKAIHTSENDTFIKICKQLHGIYHNKKDEVYVLGGVDFSAYNAKKGRDELYNIDILIYINGTLTVVDVKGYGGALIKCGKDDEWAFADDKEQRKGKGGSQKNPYKQILRNKIGLVNLLMDRKIGNIKNINFAFTKIFGCVLFTQPIMQLDYINETMLDLSIRKSFKVSDMVHFHDTIDSFHNNSDLSGRDIELLSLYLNLEPYVIINNNIKLKNKE</sequence>
<gene>
    <name evidence="2" type="ORF">DPV92_06690</name>
</gene>
<name>A0A369ZN28_9PAST</name>
<dbReference type="RefSeq" id="WP_111354208.1">
    <property type="nucleotide sequence ID" value="NZ_QEQF01000006.1"/>
</dbReference>
<feature type="domain" description="NERD" evidence="1">
    <location>
        <begin position="33"/>
        <end position="149"/>
    </location>
</feature>
<protein>
    <recommendedName>
        <fullName evidence="1">NERD domain-containing protein</fullName>
    </recommendedName>
</protein>
<proteinExistence type="predicted"/>
<evidence type="ECO:0000313" key="2">
    <source>
        <dbReference type="EMBL" id="RDF09871.1"/>
    </source>
</evidence>
<comment type="caution">
    <text evidence="2">The sequence shown here is derived from an EMBL/GenBank/DDBJ whole genome shotgun (WGS) entry which is preliminary data.</text>
</comment>
<dbReference type="AlphaFoldDB" id="A0A369ZN28"/>
<evidence type="ECO:0000313" key="3">
    <source>
        <dbReference type="Proteomes" id="UP000253945"/>
    </source>
</evidence>
<dbReference type="InterPro" id="IPR011528">
    <property type="entry name" value="NERD"/>
</dbReference>
<evidence type="ECO:0000259" key="1">
    <source>
        <dbReference type="Pfam" id="PF08378"/>
    </source>
</evidence>
<keyword evidence="3" id="KW-1185">Reference proteome</keyword>
<organism evidence="2 3">
    <name type="scientific">Haemophilus paraphrohaemolyticus</name>
    <dbReference type="NCBI Taxonomy" id="736"/>
    <lineage>
        <taxon>Bacteria</taxon>
        <taxon>Pseudomonadati</taxon>
        <taxon>Pseudomonadota</taxon>
        <taxon>Gammaproteobacteria</taxon>
        <taxon>Pasteurellales</taxon>
        <taxon>Pasteurellaceae</taxon>
        <taxon>Haemophilus</taxon>
    </lineage>
</organism>
<reference evidence="2 3" key="1">
    <citation type="submission" date="2018-05" db="EMBL/GenBank/DDBJ databases">
        <title>Draft Genome Sequences for a Diverse set of 7 Haemophilus Species.</title>
        <authorList>
            <person name="Nichols M."/>
            <person name="Topaz N."/>
            <person name="Wang X."/>
            <person name="Wang X."/>
            <person name="Boxrud D."/>
        </authorList>
    </citation>
    <scope>NUCLEOTIDE SEQUENCE [LARGE SCALE GENOMIC DNA]</scope>
    <source>
        <strain evidence="2 3">C2014016342</strain>
    </source>
</reference>
<accession>A0A369ZN28</accession>
<dbReference type="Proteomes" id="UP000253945">
    <property type="component" value="Unassembled WGS sequence"/>
</dbReference>
<dbReference type="EMBL" id="QEQF01000006">
    <property type="protein sequence ID" value="RDF09871.1"/>
    <property type="molecule type" value="Genomic_DNA"/>
</dbReference>
<dbReference type="Pfam" id="PF08378">
    <property type="entry name" value="NERD"/>
    <property type="match status" value="1"/>
</dbReference>